<name>A0A098S8J9_9BACT</name>
<evidence type="ECO:0000313" key="1">
    <source>
        <dbReference type="EMBL" id="KGE87397.1"/>
    </source>
</evidence>
<evidence type="ECO:0000313" key="2">
    <source>
        <dbReference type="Proteomes" id="UP000029736"/>
    </source>
</evidence>
<dbReference type="Proteomes" id="UP000029736">
    <property type="component" value="Unassembled WGS sequence"/>
</dbReference>
<dbReference type="Gene3D" id="1.10.530.10">
    <property type="match status" value="1"/>
</dbReference>
<reference evidence="1 2" key="1">
    <citation type="journal article" date="2014" name="Int. J. Syst. Evol. Microbiol.">
        <title>Phaeodactylibacter xiamenensis gen. nov., sp. nov., a member of the family Saprospiraceae isolated from the marine alga Phaeodactylum tricornutum.</title>
        <authorList>
            <person name="Chen Z.Jr."/>
            <person name="Lei X."/>
            <person name="Lai Q."/>
            <person name="Li Y."/>
            <person name="Zhang B."/>
            <person name="Zhang J."/>
            <person name="Zhang H."/>
            <person name="Yang L."/>
            <person name="Zheng W."/>
            <person name="Tian Y."/>
            <person name="Yu Z."/>
            <person name="Xu H.Jr."/>
            <person name="Zheng T."/>
        </authorList>
    </citation>
    <scope>NUCLEOTIDE SEQUENCE [LARGE SCALE GENOMIC DNA]</scope>
    <source>
        <strain evidence="1 2">KD52</strain>
    </source>
</reference>
<dbReference type="EMBL" id="JPOS01000037">
    <property type="protein sequence ID" value="KGE87397.1"/>
    <property type="molecule type" value="Genomic_DNA"/>
</dbReference>
<protein>
    <submittedName>
        <fullName evidence="1">Uncharacterized protein</fullName>
    </submittedName>
</protein>
<keyword evidence="2" id="KW-1185">Reference proteome</keyword>
<comment type="caution">
    <text evidence="1">The sequence shown here is derived from an EMBL/GenBank/DDBJ whole genome shotgun (WGS) entry which is preliminary data.</text>
</comment>
<accession>A0A098S8J9</accession>
<dbReference type="AlphaFoldDB" id="A0A098S8J9"/>
<organism evidence="1 2">
    <name type="scientific">Phaeodactylibacter xiamenensis</name>
    <dbReference type="NCBI Taxonomy" id="1524460"/>
    <lineage>
        <taxon>Bacteria</taxon>
        <taxon>Pseudomonadati</taxon>
        <taxon>Bacteroidota</taxon>
        <taxon>Saprospiria</taxon>
        <taxon>Saprospirales</taxon>
        <taxon>Haliscomenobacteraceae</taxon>
        <taxon>Phaeodactylibacter</taxon>
    </lineage>
</organism>
<sequence>MWTFLPLITVSPLAAQWPEGGIRATSSNHVQQALAELEAIAPNLIGFIPETQRRYIKIPRSSALPDQWQERLQDAFYRDAAAACQLYGQLYLADWRALLSKAARESFWGTSFLSNRTLNYFGIRHHGKPWICEQLGFCADHIRNDPEPASFVVFPNFEASVWAFIHTIYSGHFLARLPDGGIRVADAIQFERKHGIHYWEYTATGHTYGPMLQGPLYPSQSLIYSWSGHPINNLCINCDRATDWEWVQKIIRAEERTRAYPPAFNN</sequence>
<proteinExistence type="predicted"/>
<gene>
    <name evidence="1" type="ORF">IX84_15495</name>
</gene>
<dbReference type="STRING" id="1524460.IX84_15495"/>